<proteinExistence type="predicted"/>
<dbReference type="PANTHER" id="PTHR22916:SF3">
    <property type="entry name" value="UDP-GLCNAC:BETAGAL BETA-1,3-N-ACETYLGLUCOSAMINYLTRANSFERASE-LIKE PROTEIN 1"/>
    <property type="match status" value="1"/>
</dbReference>
<dbReference type="InterPro" id="IPR001173">
    <property type="entry name" value="Glyco_trans_2-like"/>
</dbReference>
<evidence type="ECO:0000313" key="2">
    <source>
        <dbReference type="EMBL" id="MCC2149800.1"/>
    </source>
</evidence>
<organism evidence="2 3">
    <name type="scientific">Hominisplanchenecus faecis</name>
    <dbReference type="NCBI Taxonomy" id="2885351"/>
    <lineage>
        <taxon>Bacteria</taxon>
        <taxon>Bacillati</taxon>
        <taxon>Bacillota</taxon>
        <taxon>Clostridia</taxon>
        <taxon>Lachnospirales</taxon>
        <taxon>Lachnospiraceae</taxon>
        <taxon>Hominisplanchenecus</taxon>
    </lineage>
</organism>
<dbReference type="PANTHER" id="PTHR22916">
    <property type="entry name" value="GLYCOSYLTRANSFERASE"/>
    <property type="match status" value="1"/>
</dbReference>
<gene>
    <name evidence="2" type="ORF">LKD42_11140</name>
</gene>
<evidence type="ECO:0000313" key="3">
    <source>
        <dbReference type="Proteomes" id="UP001299235"/>
    </source>
</evidence>
<dbReference type="Gene3D" id="3.90.550.10">
    <property type="entry name" value="Spore Coat Polysaccharide Biosynthesis Protein SpsA, Chain A"/>
    <property type="match status" value="1"/>
</dbReference>
<dbReference type="RefSeq" id="WP_248835729.1">
    <property type="nucleotide sequence ID" value="NZ_JAJEQE010000043.1"/>
</dbReference>
<feature type="domain" description="Glycosyltransferase 2-like" evidence="1">
    <location>
        <begin position="12"/>
        <end position="88"/>
    </location>
</feature>
<dbReference type="Pfam" id="PF00535">
    <property type="entry name" value="Glycos_transf_2"/>
    <property type="match status" value="1"/>
</dbReference>
<keyword evidence="3" id="KW-1185">Reference proteome</keyword>
<dbReference type="SUPFAM" id="SSF53448">
    <property type="entry name" value="Nucleotide-diphospho-sugar transferases"/>
    <property type="match status" value="1"/>
</dbReference>
<dbReference type="CDD" id="cd00761">
    <property type="entry name" value="Glyco_tranf_GTA_type"/>
    <property type="match status" value="1"/>
</dbReference>
<reference evidence="2 3" key="1">
    <citation type="submission" date="2021-10" db="EMBL/GenBank/DDBJ databases">
        <title>Anaerobic single-cell dispensing facilitates the cultivation of human gut bacteria.</title>
        <authorList>
            <person name="Afrizal A."/>
        </authorList>
    </citation>
    <scope>NUCLEOTIDE SEQUENCE [LARGE SCALE GENOMIC DNA]</scope>
    <source>
        <strain evidence="2 3">CLA-AA-H246</strain>
    </source>
</reference>
<dbReference type="EMBL" id="JAJEQE010000043">
    <property type="protein sequence ID" value="MCC2149800.1"/>
    <property type="molecule type" value="Genomic_DNA"/>
</dbReference>
<sequence length="88" mass="9995">MGENDNNKELISVVIPFYNGEKYIVQAVESVLNQPYKNLEILLINDGSSGRKCCECLAEKDNRVRYFYKENEGIGATRNYGITEARGK</sequence>
<dbReference type="Proteomes" id="UP001299235">
    <property type="component" value="Unassembled WGS sequence"/>
</dbReference>
<dbReference type="InterPro" id="IPR029044">
    <property type="entry name" value="Nucleotide-diphossugar_trans"/>
</dbReference>
<evidence type="ECO:0000259" key="1">
    <source>
        <dbReference type="Pfam" id="PF00535"/>
    </source>
</evidence>
<comment type="caution">
    <text evidence="2">The sequence shown here is derived from an EMBL/GenBank/DDBJ whole genome shotgun (WGS) entry which is preliminary data.</text>
</comment>
<protein>
    <submittedName>
        <fullName evidence="2">Glycosyltransferase family 2 protein</fullName>
    </submittedName>
</protein>
<name>A0ABS8EX78_9FIRM</name>
<accession>A0ABS8EX78</accession>